<comment type="caution">
    <text evidence="1">The sequence shown here is derived from an EMBL/GenBank/DDBJ whole genome shotgun (WGS) entry which is preliminary data.</text>
</comment>
<name>A0A4Y2GUA8_ARAVE</name>
<proteinExistence type="predicted"/>
<gene>
    <name evidence="1" type="ORF">AVEN_132867_1</name>
</gene>
<keyword evidence="2" id="KW-1185">Reference proteome</keyword>
<protein>
    <submittedName>
        <fullName evidence="1">Uncharacterized protein</fullName>
    </submittedName>
</protein>
<reference evidence="1 2" key="1">
    <citation type="journal article" date="2019" name="Sci. Rep.">
        <title>Orb-weaving spider Araneus ventricosus genome elucidates the spidroin gene catalogue.</title>
        <authorList>
            <person name="Kono N."/>
            <person name="Nakamura H."/>
            <person name="Ohtoshi R."/>
            <person name="Moran D.A.P."/>
            <person name="Shinohara A."/>
            <person name="Yoshida Y."/>
            <person name="Fujiwara M."/>
            <person name="Mori M."/>
            <person name="Tomita M."/>
            <person name="Arakawa K."/>
        </authorList>
    </citation>
    <scope>NUCLEOTIDE SEQUENCE [LARGE SCALE GENOMIC DNA]</scope>
</reference>
<dbReference type="Proteomes" id="UP000499080">
    <property type="component" value="Unassembled WGS sequence"/>
</dbReference>
<organism evidence="1 2">
    <name type="scientific">Araneus ventricosus</name>
    <name type="common">Orbweaver spider</name>
    <name type="synonym">Epeira ventricosa</name>
    <dbReference type="NCBI Taxonomy" id="182803"/>
    <lineage>
        <taxon>Eukaryota</taxon>
        <taxon>Metazoa</taxon>
        <taxon>Ecdysozoa</taxon>
        <taxon>Arthropoda</taxon>
        <taxon>Chelicerata</taxon>
        <taxon>Arachnida</taxon>
        <taxon>Araneae</taxon>
        <taxon>Araneomorphae</taxon>
        <taxon>Entelegynae</taxon>
        <taxon>Araneoidea</taxon>
        <taxon>Araneidae</taxon>
        <taxon>Araneus</taxon>
    </lineage>
</organism>
<dbReference type="EMBL" id="BGPR01001543">
    <property type="protein sequence ID" value="GBM56395.1"/>
    <property type="molecule type" value="Genomic_DNA"/>
</dbReference>
<evidence type="ECO:0000313" key="2">
    <source>
        <dbReference type="Proteomes" id="UP000499080"/>
    </source>
</evidence>
<accession>A0A4Y2GUA8</accession>
<sequence>MVKERTINHHLSVCVCGGDFGSALEYASVCRLGRVASLEVRGERRISTENPPKRLFAKKPTQFRSLRKVGEPLDDRLRDKPLSSQIFGGIASRTHEPPIPKTRSCHCVCSRLRLSPLIGFQNYELYLQ</sequence>
<dbReference type="AlphaFoldDB" id="A0A4Y2GUA8"/>
<evidence type="ECO:0000313" key="1">
    <source>
        <dbReference type="EMBL" id="GBM56395.1"/>
    </source>
</evidence>